<proteinExistence type="predicted"/>
<dbReference type="EMBL" id="SJPT01000011">
    <property type="protein sequence ID" value="TWU17578.1"/>
    <property type="molecule type" value="Genomic_DNA"/>
</dbReference>
<keyword evidence="1" id="KW-0812">Transmembrane</keyword>
<dbReference type="AlphaFoldDB" id="A0A5C6C0B8"/>
<sequence>MIDLANRMFVGPLWPASLLICLLVVYTILALIGLVDFGFDLPDVDLDVPDAGIDLPDGEMVSVNADFLQGLGGTVVRWTNFGRIPIVLWGGIFSVLFWGISYWLWHTFDAARYSPDWLPSILLSIRNLVIATGITKAVTQPLLGYFVDPPSYDENHMVGASCEITSHTATPEFGQAKFRTNAAPLLLNVRTDGAHLPKGTEVRIIGFEKQKRIYIVTHLPSENAS</sequence>
<feature type="transmembrane region" description="Helical" evidence="1">
    <location>
        <begin position="86"/>
        <end position="105"/>
    </location>
</feature>
<feature type="transmembrane region" description="Helical" evidence="1">
    <location>
        <begin position="12"/>
        <end position="35"/>
    </location>
</feature>
<dbReference type="Proteomes" id="UP000316304">
    <property type="component" value="Unassembled WGS sequence"/>
</dbReference>
<protein>
    <recommendedName>
        <fullName evidence="4">DUF1449 domain-containing protein</fullName>
    </recommendedName>
</protein>
<name>A0A5C6C0B8_9BACT</name>
<evidence type="ECO:0000313" key="2">
    <source>
        <dbReference type="EMBL" id="TWU17578.1"/>
    </source>
</evidence>
<accession>A0A5C6C0B8</accession>
<evidence type="ECO:0008006" key="4">
    <source>
        <dbReference type="Google" id="ProtNLM"/>
    </source>
</evidence>
<keyword evidence="1" id="KW-0472">Membrane</keyword>
<evidence type="ECO:0000313" key="3">
    <source>
        <dbReference type="Proteomes" id="UP000316304"/>
    </source>
</evidence>
<keyword evidence="1" id="KW-1133">Transmembrane helix</keyword>
<keyword evidence="3" id="KW-1185">Reference proteome</keyword>
<organism evidence="2 3">
    <name type="scientific">Novipirellula galeiformis</name>
    <dbReference type="NCBI Taxonomy" id="2528004"/>
    <lineage>
        <taxon>Bacteria</taxon>
        <taxon>Pseudomonadati</taxon>
        <taxon>Planctomycetota</taxon>
        <taxon>Planctomycetia</taxon>
        <taxon>Pirellulales</taxon>
        <taxon>Pirellulaceae</taxon>
        <taxon>Novipirellula</taxon>
    </lineage>
</organism>
<gene>
    <name evidence="2" type="ORF">Pla52o_51340</name>
</gene>
<reference evidence="2 3" key="1">
    <citation type="submission" date="2019-02" db="EMBL/GenBank/DDBJ databases">
        <title>Deep-cultivation of Planctomycetes and their phenomic and genomic characterization uncovers novel biology.</title>
        <authorList>
            <person name="Wiegand S."/>
            <person name="Jogler M."/>
            <person name="Boedeker C."/>
            <person name="Pinto D."/>
            <person name="Vollmers J."/>
            <person name="Rivas-Marin E."/>
            <person name="Kohn T."/>
            <person name="Peeters S.H."/>
            <person name="Heuer A."/>
            <person name="Rast P."/>
            <person name="Oberbeckmann S."/>
            <person name="Bunk B."/>
            <person name="Jeske O."/>
            <person name="Meyerdierks A."/>
            <person name="Storesund J.E."/>
            <person name="Kallscheuer N."/>
            <person name="Luecker S."/>
            <person name="Lage O.M."/>
            <person name="Pohl T."/>
            <person name="Merkel B.J."/>
            <person name="Hornburger P."/>
            <person name="Mueller R.-W."/>
            <person name="Bruemmer F."/>
            <person name="Labrenz M."/>
            <person name="Spormann A.M."/>
            <person name="Op Den Camp H."/>
            <person name="Overmann J."/>
            <person name="Amann R."/>
            <person name="Jetten M.S.M."/>
            <person name="Mascher T."/>
            <person name="Medema M.H."/>
            <person name="Devos D.P."/>
            <person name="Kaster A.-K."/>
            <person name="Ovreas L."/>
            <person name="Rohde M."/>
            <person name="Galperin M.Y."/>
            <person name="Jogler C."/>
        </authorList>
    </citation>
    <scope>NUCLEOTIDE SEQUENCE [LARGE SCALE GENOMIC DNA]</scope>
    <source>
        <strain evidence="2 3">Pla52o</strain>
    </source>
</reference>
<evidence type="ECO:0000256" key="1">
    <source>
        <dbReference type="SAM" id="Phobius"/>
    </source>
</evidence>
<comment type="caution">
    <text evidence="2">The sequence shown here is derived from an EMBL/GenBank/DDBJ whole genome shotgun (WGS) entry which is preliminary data.</text>
</comment>